<keyword evidence="3" id="KW-1185">Reference proteome</keyword>
<feature type="compositionally biased region" description="Pro residues" evidence="1">
    <location>
        <begin position="116"/>
        <end position="130"/>
    </location>
</feature>
<sequence length="396" mass="43023">MGSTSRNYELPGWPSFKSPPRQAPLPQRKSSLTASSWFERRSLRGRSIHSSGRFPHAMHPPHVPPVPPLPPPGVLRIREEKAKNQGKEQEHRSLSPSRPLGSSPPLCSDRCDSSPPDRPASSPPSRPARPAPALQSLPDPHPPVHSSSFRLGKPGSFSIKGRHAHSRNTASPPSSSLPSPSPHKSSLSSDASPLQQTMTISSPKPVKPIPHSAAYSMENYSFSPGISSRSAGTKASPMVLATASAFHPRYGHTSLEEDRGRVGKRRGGNQSPSYVQPTIMGKGSPALRKLKDLTPPEMNYVISALDAILARNSDDVEHTECPIYDRRESQDQEGFDVPPAPTPADKDLDDIIMSYEWSGEGDEEIEAGAERLTKSINLQEARKRLRAAGSFSRILS</sequence>
<reference evidence="3" key="1">
    <citation type="journal article" date="2018" name="Nat. Microbiol.">
        <title>Leveraging single-cell genomics to expand the fungal tree of life.</title>
        <authorList>
            <person name="Ahrendt S.R."/>
            <person name="Quandt C.A."/>
            <person name="Ciobanu D."/>
            <person name="Clum A."/>
            <person name="Salamov A."/>
            <person name="Andreopoulos B."/>
            <person name="Cheng J.F."/>
            <person name="Woyke T."/>
            <person name="Pelin A."/>
            <person name="Henrissat B."/>
            <person name="Reynolds N.K."/>
            <person name="Benny G.L."/>
            <person name="Smith M.E."/>
            <person name="James T.Y."/>
            <person name="Grigoriev I.V."/>
        </authorList>
    </citation>
    <scope>NUCLEOTIDE SEQUENCE [LARGE SCALE GENOMIC DNA]</scope>
</reference>
<feature type="region of interest" description="Disordered" evidence="1">
    <location>
        <begin position="250"/>
        <end position="283"/>
    </location>
</feature>
<gene>
    <name evidence="2" type="ORF">BJ684DRAFT_19354</name>
</gene>
<evidence type="ECO:0000313" key="2">
    <source>
        <dbReference type="EMBL" id="RKP14229.1"/>
    </source>
</evidence>
<feature type="region of interest" description="Disordered" evidence="1">
    <location>
        <begin position="1"/>
        <end position="211"/>
    </location>
</feature>
<proteinExistence type="predicted"/>
<dbReference type="EMBL" id="KZ987865">
    <property type="protein sequence ID" value="RKP14229.1"/>
    <property type="molecule type" value="Genomic_DNA"/>
</dbReference>
<feature type="region of interest" description="Disordered" evidence="1">
    <location>
        <begin position="327"/>
        <end position="348"/>
    </location>
</feature>
<accession>A0A4V1IYE0</accession>
<feature type="compositionally biased region" description="Low complexity" evidence="1">
    <location>
        <begin position="94"/>
        <end position="108"/>
    </location>
</feature>
<feature type="compositionally biased region" description="Pro residues" evidence="1">
    <location>
        <begin position="61"/>
        <end position="73"/>
    </location>
</feature>
<protein>
    <submittedName>
        <fullName evidence="2">Uncharacterized protein</fullName>
    </submittedName>
</protein>
<feature type="non-terminal residue" evidence="2">
    <location>
        <position position="396"/>
    </location>
</feature>
<dbReference type="AlphaFoldDB" id="A0A4V1IYE0"/>
<dbReference type="Proteomes" id="UP000267251">
    <property type="component" value="Unassembled WGS sequence"/>
</dbReference>
<evidence type="ECO:0000313" key="3">
    <source>
        <dbReference type="Proteomes" id="UP000267251"/>
    </source>
</evidence>
<evidence type="ECO:0000256" key="1">
    <source>
        <dbReference type="SAM" id="MobiDB-lite"/>
    </source>
</evidence>
<organism evidence="2 3">
    <name type="scientific">Piptocephalis cylindrospora</name>
    <dbReference type="NCBI Taxonomy" id="1907219"/>
    <lineage>
        <taxon>Eukaryota</taxon>
        <taxon>Fungi</taxon>
        <taxon>Fungi incertae sedis</taxon>
        <taxon>Zoopagomycota</taxon>
        <taxon>Zoopagomycotina</taxon>
        <taxon>Zoopagomycetes</taxon>
        <taxon>Zoopagales</taxon>
        <taxon>Piptocephalidaceae</taxon>
        <taxon>Piptocephalis</taxon>
    </lineage>
</organism>
<name>A0A4V1IYE0_9FUNG</name>
<feature type="compositionally biased region" description="Basic and acidic residues" evidence="1">
    <location>
        <begin position="76"/>
        <end position="93"/>
    </location>
</feature>
<feature type="compositionally biased region" description="Low complexity" evidence="1">
    <location>
        <begin position="171"/>
        <end position="194"/>
    </location>
</feature>